<protein>
    <submittedName>
        <fullName evidence="2">Uncharacterized protein</fullName>
    </submittedName>
</protein>
<evidence type="ECO:0000256" key="1">
    <source>
        <dbReference type="SAM" id="MobiDB-lite"/>
    </source>
</evidence>
<reference evidence="2" key="1">
    <citation type="journal article" date="2009" name="PLoS Genet.">
        <title>Sequencing, mapping, and analysis of 27,455 maize full-length cDNAs.</title>
        <authorList>
            <person name="Soderlund C."/>
            <person name="Descour A."/>
            <person name="Kudrna D."/>
            <person name="Bomhoff M."/>
            <person name="Boyd L."/>
            <person name="Currie J."/>
            <person name="Angelova A."/>
            <person name="Collura K."/>
            <person name="Wissotski M."/>
            <person name="Ashley E."/>
            <person name="Morrow D."/>
            <person name="Fernandes J."/>
            <person name="Walbot V."/>
            <person name="Yu Y."/>
        </authorList>
    </citation>
    <scope>NUCLEOTIDE SEQUENCE</scope>
    <source>
        <strain evidence="2">B73</strain>
    </source>
</reference>
<evidence type="ECO:0000313" key="2">
    <source>
        <dbReference type="EMBL" id="ACL53310.1"/>
    </source>
</evidence>
<name>B7ZZG1_MAIZE</name>
<dbReference type="AlphaFoldDB" id="B7ZZG1"/>
<proteinExistence type="evidence at transcript level"/>
<feature type="region of interest" description="Disordered" evidence="1">
    <location>
        <begin position="1"/>
        <end position="37"/>
    </location>
</feature>
<feature type="region of interest" description="Disordered" evidence="1">
    <location>
        <begin position="79"/>
        <end position="98"/>
    </location>
</feature>
<sequence>MSPWRGPRCITSGHQKQEPNSFFSSPSSFSRSKSGHADGYDSTKLAVQMFLATISRSESIDLLEYLFCTLKTARRRSWGRQWHAGQQQQESRRQVHRNAWRKESHLLATKHSDFRPMELNLGRNEPPVSQSVGRQKACPATHQVARNVCLQLLAGCWPRPPRRDDDRSVEVYVHVTAWISLVRWQLVQPQERRGTSDAAEVSS</sequence>
<organism evidence="2">
    <name type="scientific">Zea mays</name>
    <name type="common">Maize</name>
    <dbReference type="NCBI Taxonomy" id="4577"/>
    <lineage>
        <taxon>Eukaryota</taxon>
        <taxon>Viridiplantae</taxon>
        <taxon>Streptophyta</taxon>
        <taxon>Embryophyta</taxon>
        <taxon>Tracheophyta</taxon>
        <taxon>Spermatophyta</taxon>
        <taxon>Magnoliopsida</taxon>
        <taxon>Liliopsida</taxon>
        <taxon>Poales</taxon>
        <taxon>Poaceae</taxon>
        <taxon>PACMAD clade</taxon>
        <taxon>Panicoideae</taxon>
        <taxon>Andropogonodae</taxon>
        <taxon>Andropogoneae</taxon>
        <taxon>Tripsacinae</taxon>
        <taxon>Zea</taxon>
    </lineage>
</organism>
<feature type="compositionally biased region" description="Low complexity" evidence="1">
    <location>
        <begin position="21"/>
        <end position="32"/>
    </location>
</feature>
<reference evidence="2" key="2">
    <citation type="submission" date="2012-06" db="EMBL/GenBank/DDBJ databases">
        <authorList>
            <person name="Yu Y."/>
            <person name="Currie J."/>
            <person name="Lomeli R."/>
            <person name="Angelova A."/>
            <person name="Collura K."/>
            <person name="Wissotski M."/>
            <person name="Campos D."/>
            <person name="Kudrna D."/>
            <person name="Golser W."/>
            <person name="Ashely E."/>
            <person name="Descour A."/>
            <person name="Fernandes J."/>
            <person name="Soderlund C."/>
            <person name="Walbot V."/>
        </authorList>
    </citation>
    <scope>NUCLEOTIDE SEQUENCE</scope>
    <source>
        <strain evidence="2">B73</strain>
    </source>
</reference>
<accession>B7ZZG1</accession>
<dbReference type="EMBL" id="BT054703">
    <property type="protein sequence ID" value="ACL53310.1"/>
    <property type="molecule type" value="mRNA"/>
</dbReference>